<name>A0ABW4SZK2_9ACTN</name>
<accession>A0ABW4SZK2</accession>
<dbReference type="InterPro" id="IPR037050">
    <property type="entry name" value="DUF1254_sf"/>
</dbReference>
<feature type="domain" description="DUF1214" evidence="1">
    <location>
        <begin position="318"/>
        <end position="425"/>
    </location>
</feature>
<evidence type="ECO:0000259" key="1">
    <source>
        <dbReference type="Pfam" id="PF06742"/>
    </source>
</evidence>
<reference evidence="4" key="1">
    <citation type="journal article" date="2019" name="Int. J. Syst. Evol. Microbiol.">
        <title>The Global Catalogue of Microorganisms (GCM) 10K type strain sequencing project: providing services to taxonomists for standard genome sequencing and annotation.</title>
        <authorList>
            <consortium name="The Broad Institute Genomics Platform"/>
            <consortium name="The Broad Institute Genome Sequencing Center for Infectious Disease"/>
            <person name="Wu L."/>
            <person name="Ma J."/>
        </authorList>
    </citation>
    <scope>NUCLEOTIDE SEQUENCE [LARGE SCALE GENOMIC DNA]</scope>
    <source>
        <strain evidence="4">ICMP 6774ER</strain>
    </source>
</reference>
<sequence length="441" mass="47521">MEAASQDVHQNAVQAYIYGYPLVLMETTRHFLTNVEEPDPVTLRAPVNQFAKANALPDPGFKQVVSPNLDTLYTSAWLDLAQEPMVLHLPDTRGRYYLMPMLDAWTNVFASPGTRTTGTGEGDFAITGPNWNGTLPDGVEQLTSPTDTVWIIGRTQLDGPSDLPAVAELVDQYTLQPLSAYGRGAYTPPAGKVDPGIAMASPPRQVEQMDAQTFFSQLAAAMRTDSPTAADKPMAVTLAQLNIQPGQPFDINAVDSTTAQALHAAVPAAQEQIKAAVAAIGENVNGWQVATNLGSYGTDYLRRAAIAWQGLGANLPQDAIYPIAFVDGQGQPLNGANNYTIHFPAGQLPPANAFWSLTMYDPTGFLVDNPINRYEIGHVAKPTADPDGSVDLYIQHDAPSDMQPNWLPAPAGGFNLILRMYWPEQSVVDGTWAPPPVTKTP</sequence>
<dbReference type="Pfam" id="PF06863">
    <property type="entry name" value="DUF1254"/>
    <property type="match status" value="1"/>
</dbReference>
<dbReference type="Pfam" id="PF06742">
    <property type="entry name" value="DUF1214"/>
    <property type="match status" value="1"/>
</dbReference>
<evidence type="ECO:0000259" key="2">
    <source>
        <dbReference type="Pfam" id="PF06863"/>
    </source>
</evidence>
<dbReference type="InterPro" id="IPR010679">
    <property type="entry name" value="DUF1254"/>
</dbReference>
<comment type="caution">
    <text evidence="3">The sequence shown here is derived from an EMBL/GenBank/DDBJ whole genome shotgun (WGS) entry which is preliminary data.</text>
</comment>
<dbReference type="InterPro" id="IPR010621">
    <property type="entry name" value="DUF1214"/>
</dbReference>
<dbReference type="Gene3D" id="2.60.40.1610">
    <property type="entry name" value="Domain of unknown function DUF1254"/>
    <property type="match status" value="1"/>
</dbReference>
<dbReference type="PANTHER" id="PTHR36509:SF2">
    <property type="entry name" value="BLL3101 PROTEIN"/>
    <property type="match status" value="1"/>
</dbReference>
<dbReference type="PANTHER" id="PTHR36509">
    <property type="entry name" value="BLL3101 PROTEIN"/>
    <property type="match status" value="1"/>
</dbReference>
<dbReference type="SUPFAM" id="SSF160935">
    <property type="entry name" value="VPA0735-like"/>
    <property type="match status" value="1"/>
</dbReference>
<organism evidence="3 4">
    <name type="scientific">Nonomuraea mangrovi</name>
    <dbReference type="NCBI Taxonomy" id="2316207"/>
    <lineage>
        <taxon>Bacteria</taxon>
        <taxon>Bacillati</taxon>
        <taxon>Actinomycetota</taxon>
        <taxon>Actinomycetes</taxon>
        <taxon>Streptosporangiales</taxon>
        <taxon>Streptosporangiaceae</taxon>
        <taxon>Nonomuraea</taxon>
    </lineage>
</organism>
<feature type="domain" description="DUF1254" evidence="2">
    <location>
        <begin position="47"/>
        <end position="177"/>
    </location>
</feature>
<dbReference type="InterPro" id="IPR037049">
    <property type="entry name" value="DUF1214_C_sf"/>
</dbReference>
<evidence type="ECO:0000313" key="3">
    <source>
        <dbReference type="EMBL" id="MFD1933719.1"/>
    </source>
</evidence>
<keyword evidence="4" id="KW-1185">Reference proteome</keyword>
<dbReference type="RefSeq" id="WP_379573755.1">
    <property type="nucleotide sequence ID" value="NZ_JBHUFV010000033.1"/>
</dbReference>
<gene>
    <name evidence="3" type="ORF">ACFSKW_19855</name>
</gene>
<dbReference type="Gene3D" id="1.10.3360.10">
    <property type="entry name" value="VPA0735-like domain"/>
    <property type="match status" value="1"/>
</dbReference>
<dbReference type="EMBL" id="JBHUFV010000033">
    <property type="protein sequence ID" value="MFD1933719.1"/>
    <property type="molecule type" value="Genomic_DNA"/>
</dbReference>
<dbReference type="Gene3D" id="2.60.120.600">
    <property type="entry name" value="Domain of unknown function DUF1214, C-terminal domain"/>
    <property type="match status" value="1"/>
</dbReference>
<evidence type="ECO:0000313" key="4">
    <source>
        <dbReference type="Proteomes" id="UP001597368"/>
    </source>
</evidence>
<protein>
    <submittedName>
        <fullName evidence="3">DUF1254 domain-containing protein</fullName>
    </submittedName>
</protein>
<proteinExistence type="predicted"/>
<dbReference type="Proteomes" id="UP001597368">
    <property type="component" value="Unassembled WGS sequence"/>
</dbReference>